<sequence>MESEHRNGYSNPHWKAAGFSSYEKDVDGPGSFRLPARALNIIWGNDPRFWQWTKLTDEDKRFVRFEEGALLLQVNWIEVTGKLELPSLKLGSTGKYKIYYMVKFRADAFGWHSVPVKFKVRHNREETQNRLLLESYREKHDVWHEIPGGEFSVAGNNGGTVEFGMYEVESDWWKGSMVLGGIKVLPAN</sequence>
<protein>
    <recommendedName>
        <fullName evidence="3">Phloem protein 2</fullName>
    </recommendedName>
</protein>
<gene>
    <name evidence="1" type="ORF">L1049_010728</name>
</gene>
<accession>A0AAP0N874</accession>
<evidence type="ECO:0000313" key="1">
    <source>
        <dbReference type="EMBL" id="KAK9268285.1"/>
    </source>
</evidence>
<reference evidence="1 2" key="1">
    <citation type="journal article" date="2024" name="Plant J.">
        <title>Genome sequences and population genomics reveal climatic adaptation and genomic divergence between two closely related sweetgum species.</title>
        <authorList>
            <person name="Xu W.Q."/>
            <person name="Ren C.Q."/>
            <person name="Zhang X.Y."/>
            <person name="Comes H.P."/>
            <person name="Liu X.H."/>
            <person name="Li Y.G."/>
            <person name="Kettle C.J."/>
            <person name="Jalonen R."/>
            <person name="Gaisberger H."/>
            <person name="Ma Y.Z."/>
            <person name="Qiu Y.X."/>
        </authorList>
    </citation>
    <scope>NUCLEOTIDE SEQUENCE [LARGE SCALE GENOMIC DNA]</scope>
    <source>
        <strain evidence="1">Hangzhou</strain>
    </source>
</reference>
<dbReference type="AlphaFoldDB" id="A0AAP0N874"/>
<dbReference type="EMBL" id="JBBPBK010000016">
    <property type="protein sequence ID" value="KAK9268285.1"/>
    <property type="molecule type" value="Genomic_DNA"/>
</dbReference>
<organism evidence="1 2">
    <name type="scientific">Liquidambar formosana</name>
    <name type="common">Formosan gum</name>
    <dbReference type="NCBI Taxonomy" id="63359"/>
    <lineage>
        <taxon>Eukaryota</taxon>
        <taxon>Viridiplantae</taxon>
        <taxon>Streptophyta</taxon>
        <taxon>Embryophyta</taxon>
        <taxon>Tracheophyta</taxon>
        <taxon>Spermatophyta</taxon>
        <taxon>Magnoliopsida</taxon>
        <taxon>eudicotyledons</taxon>
        <taxon>Gunneridae</taxon>
        <taxon>Pentapetalae</taxon>
        <taxon>Saxifragales</taxon>
        <taxon>Altingiaceae</taxon>
        <taxon>Liquidambar</taxon>
    </lineage>
</organism>
<proteinExistence type="predicted"/>
<dbReference type="InterPro" id="IPR052147">
    <property type="entry name" value="PP2-like/Lectin"/>
</dbReference>
<dbReference type="Proteomes" id="UP001415857">
    <property type="component" value="Unassembled WGS sequence"/>
</dbReference>
<comment type="caution">
    <text evidence="1">The sequence shown here is derived from an EMBL/GenBank/DDBJ whole genome shotgun (WGS) entry which is preliminary data.</text>
</comment>
<dbReference type="GO" id="GO:0030246">
    <property type="term" value="F:carbohydrate binding"/>
    <property type="evidence" value="ECO:0007669"/>
    <property type="project" value="InterPro"/>
</dbReference>
<evidence type="ECO:0008006" key="3">
    <source>
        <dbReference type="Google" id="ProtNLM"/>
    </source>
</evidence>
<dbReference type="PANTHER" id="PTHR48478">
    <property type="entry name" value="LECTIN-LIKE"/>
    <property type="match status" value="1"/>
</dbReference>
<name>A0AAP0N874_LIQFO</name>
<keyword evidence="2" id="KW-1185">Reference proteome</keyword>
<evidence type="ECO:0000313" key="2">
    <source>
        <dbReference type="Proteomes" id="UP001415857"/>
    </source>
</evidence>
<dbReference type="InterPro" id="IPR025886">
    <property type="entry name" value="PP2-like"/>
</dbReference>
<dbReference type="PANTHER" id="PTHR48478:SF1">
    <property type="entry name" value="LECTIN-LIKE"/>
    <property type="match status" value="1"/>
</dbReference>
<dbReference type="Pfam" id="PF14299">
    <property type="entry name" value="PP2"/>
    <property type="match status" value="1"/>
</dbReference>